<sequence>MNKLGHVAVVVGLVLMVYLILLITVPFLSSVAVDVASNMTADHPVAQYPGAVEGLLMAPWLLFFAPGVIGLIAVVVILKRP</sequence>
<name>X1BDA7_9ZZZZ</name>
<dbReference type="AlphaFoldDB" id="X1BDA7"/>
<proteinExistence type="predicted"/>
<protein>
    <submittedName>
        <fullName evidence="2">Uncharacterized protein</fullName>
    </submittedName>
</protein>
<feature type="transmembrane region" description="Helical" evidence="1">
    <location>
        <begin position="7"/>
        <end position="29"/>
    </location>
</feature>
<feature type="transmembrane region" description="Helical" evidence="1">
    <location>
        <begin position="57"/>
        <end position="78"/>
    </location>
</feature>
<keyword evidence="1" id="KW-0812">Transmembrane</keyword>
<comment type="caution">
    <text evidence="2">The sequence shown here is derived from an EMBL/GenBank/DDBJ whole genome shotgun (WGS) entry which is preliminary data.</text>
</comment>
<reference evidence="2" key="1">
    <citation type="journal article" date="2014" name="Front. Microbiol.">
        <title>High frequency of phylogenetically diverse reductive dehalogenase-homologous genes in deep subseafloor sedimentary metagenomes.</title>
        <authorList>
            <person name="Kawai M."/>
            <person name="Futagami T."/>
            <person name="Toyoda A."/>
            <person name="Takaki Y."/>
            <person name="Nishi S."/>
            <person name="Hori S."/>
            <person name="Arai W."/>
            <person name="Tsubouchi T."/>
            <person name="Morono Y."/>
            <person name="Uchiyama I."/>
            <person name="Ito T."/>
            <person name="Fujiyama A."/>
            <person name="Inagaki F."/>
            <person name="Takami H."/>
        </authorList>
    </citation>
    <scope>NUCLEOTIDE SEQUENCE</scope>
    <source>
        <strain evidence="2">Expedition CK06-06</strain>
    </source>
</reference>
<organism evidence="2">
    <name type="scientific">marine sediment metagenome</name>
    <dbReference type="NCBI Taxonomy" id="412755"/>
    <lineage>
        <taxon>unclassified sequences</taxon>
        <taxon>metagenomes</taxon>
        <taxon>ecological metagenomes</taxon>
    </lineage>
</organism>
<evidence type="ECO:0000313" key="2">
    <source>
        <dbReference type="EMBL" id="GAG82113.1"/>
    </source>
</evidence>
<dbReference type="EMBL" id="BART01011209">
    <property type="protein sequence ID" value="GAG82113.1"/>
    <property type="molecule type" value="Genomic_DNA"/>
</dbReference>
<accession>X1BDA7</accession>
<evidence type="ECO:0000256" key="1">
    <source>
        <dbReference type="SAM" id="Phobius"/>
    </source>
</evidence>
<gene>
    <name evidence="2" type="ORF">S01H4_23982</name>
</gene>
<keyword evidence="1" id="KW-1133">Transmembrane helix</keyword>
<keyword evidence="1" id="KW-0472">Membrane</keyword>